<dbReference type="Proteomes" id="UP000321595">
    <property type="component" value="Chromosome"/>
</dbReference>
<dbReference type="RefSeq" id="WP_146960734.1">
    <property type="nucleotide sequence ID" value="NZ_CP042467.1"/>
</dbReference>
<proteinExistence type="predicted"/>
<dbReference type="EMBL" id="CP042467">
    <property type="protein sequence ID" value="QED28370.1"/>
    <property type="molecule type" value="Genomic_DNA"/>
</dbReference>
<evidence type="ECO:0000256" key="1">
    <source>
        <dbReference type="SAM" id="Phobius"/>
    </source>
</evidence>
<evidence type="ECO:0000313" key="3">
    <source>
        <dbReference type="Proteomes" id="UP000321595"/>
    </source>
</evidence>
<keyword evidence="1" id="KW-0472">Membrane</keyword>
<evidence type="ECO:0008006" key="4">
    <source>
        <dbReference type="Google" id="ProtNLM"/>
    </source>
</evidence>
<keyword evidence="1" id="KW-1133">Transmembrane helix</keyword>
<feature type="transmembrane region" description="Helical" evidence="1">
    <location>
        <begin position="131"/>
        <end position="153"/>
    </location>
</feature>
<feature type="transmembrane region" description="Helical" evidence="1">
    <location>
        <begin position="30"/>
        <end position="49"/>
    </location>
</feature>
<feature type="transmembrane region" description="Helical" evidence="1">
    <location>
        <begin position="108"/>
        <end position="125"/>
    </location>
</feature>
<evidence type="ECO:0000313" key="2">
    <source>
        <dbReference type="EMBL" id="QED28370.1"/>
    </source>
</evidence>
<gene>
    <name evidence="2" type="ORF">FRD01_14240</name>
</gene>
<sequence>MSGRSHLIASGLMGILVGTLAAIPGLNVSFYCCCLPLVVGVAGAIFMTLKTNDNAPMSNNRAMAIGLLTAIVATVVYFIVGTGLQLLTIALIPQYQEIFTRPEFQEKLMENIGITGGVFFFTIISQVVWTIVFGIIFCAIAPIVGVATLNFVFPKRLEGAE</sequence>
<reference evidence="2 3" key="1">
    <citation type="submission" date="2019-08" db="EMBL/GenBank/DDBJ databases">
        <authorList>
            <person name="Liang Q."/>
        </authorList>
    </citation>
    <scope>NUCLEOTIDE SEQUENCE [LARGE SCALE GENOMIC DNA]</scope>
    <source>
        <strain evidence="2 3">V1718</strain>
    </source>
</reference>
<organism evidence="2 3">
    <name type="scientific">Microvenator marinus</name>
    <dbReference type="NCBI Taxonomy" id="2600177"/>
    <lineage>
        <taxon>Bacteria</taxon>
        <taxon>Deltaproteobacteria</taxon>
        <taxon>Bradymonadales</taxon>
        <taxon>Microvenatoraceae</taxon>
        <taxon>Microvenator</taxon>
    </lineage>
</organism>
<keyword evidence="1" id="KW-0812">Transmembrane</keyword>
<feature type="transmembrane region" description="Helical" evidence="1">
    <location>
        <begin position="6"/>
        <end position="23"/>
    </location>
</feature>
<accession>A0A5B8XRU2</accession>
<feature type="transmembrane region" description="Helical" evidence="1">
    <location>
        <begin position="61"/>
        <end position="87"/>
    </location>
</feature>
<dbReference type="AlphaFoldDB" id="A0A5B8XRU2"/>
<protein>
    <recommendedName>
        <fullName evidence="4">DUF4199 domain-containing protein</fullName>
    </recommendedName>
</protein>
<dbReference type="KEGG" id="bbae:FRD01_14240"/>
<name>A0A5B8XRU2_9DELT</name>
<keyword evidence="3" id="KW-1185">Reference proteome</keyword>